<dbReference type="RefSeq" id="XP_001891103.1">
    <property type="nucleotide sequence ID" value="XM_001891068.1"/>
</dbReference>
<dbReference type="InParanoid" id="B0CWC4"/>
<reference evidence="2 3" key="1">
    <citation type="journal article" date="2008" name="Nature">
        <title>The genome of Laccaria bicolor provides insights into mycorrhizal symbiosis.</title>
        <authorList>
            <person name="Martin F."/>
            <person name="Aerts A."/>
            <person name="Ahren D."/>
            <person name="Brun A."/>
            <person name="Danchin E.G.J."/>
            <person name="Duchaussoy F."/>
            <person name="Gibon J."/>
            <person name="Kohler A."/>
            <person name="Lindquist E."/>
            <person name="Pereda V."/>
            <person name="Salamov A."/>
            <person name="Shapiro H.J."/>
            <person name="Wuyts J."/>
            <person name="Blaudez D."/>
            <person name="Buee M."/>
            <person name="Brokstein P."/>
            <person name="Canbaeck B."/>
            <person name="Cohen D."/>
            <person name="Courty P.E."/>
            <person name="Coutinho P.M."/>
            <person name="Delaruelle C."/>
            <person name="Detter J.C."/>
            <person name="Deveau A."/>
            <person name="DiFazio S."/>
            <person name="Duplessis S."/>
            <person name="Fraissinet-Tachet L."/>
            <person name="Lucic E."/>
            <person name="Frey-Klett P."/>
            <person name="Fourrey C."/>
            <person name="Feussner I."/>
            <person name="Gay G."/>
            <person name="Grimwood J."/>
            <person name="Hoegger P.J."/>
            <person name="Jain P."/>
            <person name="Kilaru S."/>
            <person name="Labbe J."/>
            <person name="Lin Y.C."/>
            <person name="Legue V."/>
            <person name="Le Tacon F."/>
            <person name="Marmeisse R."/>
            <person name="Melayah D."/>
            <person name="Montanini B."/>
            <person name="Muratet M."/>
            <person name="Nehls U."/>
            <person name="Niculita-Hirzel H."/>
            <person name="Oudot-Le Secq M.P."/>
            <person name="Peter M."/>
            <person name="Quesneville H."/>
            <person name="Rajashekar B."/>
            <person name="Reich M."/>
            <person name="Rouhier N."/>
            <person name="Schmutz J."/>
            <person name="Yin T."/>
            <person name="Chalot M."/>
            <person name="Henrissat B."/>
            <person name="Kuees U."/>
            <person name="Lucas S."/>
            <person name="Van de Peer Y."/>
            <person name="Podila G.K."/>
            <person name="Polle A."/>
            <person name="Pukkila P.J."/>
            <person name="Richardson P.M."/>
            <person name="Rouze P."/>
            <person name="Sanders I.R."/>
            <person name="Stajich J.E."/>
            <person name="Tunlid A."/>
            <person name="Tuskan G."/>
            <person name="Grigoriev I.V."/>
        </authorList>
    </citation>
    <scope>NUCLEOTIDE SEQUENCE [LARGE SCALE GENOMIC DNA]</scope>
    <source>
        <strain evidence="3">S238N-H82 / ATCC MYA-4686</strain>
    </source>
</reference>
<keyword evidence="3" id="KW-1185">Reference proteome</keyword>
<dbReference type="EMBL" id="DS547093">
    <property type="protein sequence ID" value="EDR13043.1"/>
    <property type="molecule type" value="Genomic_DNA"/>
</dbReference>
<protein>
    <submittedName>
        <fullName evidence="2">Predicted protein</fullName>
    </submittedName>
</protein>
<evidence type="ECO:0000313" key="3">
    <source>
        <dbReference type="Proteomes" id="UP000001194"/>
    </source>
</evidence>
<dbReference type="OrthoDB" id="3259165at2759"/>
<dbReference type="AlphaFoldDB" id="B0CWC4"/>
<sequence>MPLLEKEWKDQVMAQTKPLARQSKNIANNAVKEIMVLYTARNAFAGDLGELDQKLISGDYGDDMLVEDVLSACLAVAKKQKAIEDTIKTKKKKLGVRDQANLRDLIGNKFLQLILNARALKQRLRD</sequence>
<dbReference type="RefSeq" id="XP_001875541.1">
    <property type="nucleotide sequence ID" value="XM_001875506.1"/>
</dbReference>
<evidence type="ECO:0000313" key="2">
    <source>
        <dbReference type="EMBL" id="EDR13043.1"/>
    </source>
</evidence>
<accession>B0CWC4</accession>
<name>B0CWC4_LACBS</name>
<dbReference type="KEGG" id="lbc:LACBIDRAFT_308466"/>
<dbReference type="Proteomes" id="UP000001194">
    <property type="component" value="Unassembled WGS sequence"/>
</dbReference>
<organism evidence="3">
    <name type="scientific">Laccaria bicolor (strain S238N-H82 / ATCC MYA-4686)</name>
    <name type="common">Bicoloured deceiver</name>
    <name type="synonym">Laccaria laccata var. bicolor</name>
    <dbReference type="NCBI Taxonomy" id="486041"/>
    <lineage>
        <taxon>Eukaryota</taxon>
        <taxon>Fungi</taxon>
        <taxon>Dikarya</taxon>
        <taxon>Basidiomycota</taxon>
        <taxon>Agaricomycotina</taxon>
        <taxon>Agaricomycetes</taxon>
        <taxon>Agaricomycetidae</taxon>
        <taxon>Agaricales</taxon>
        <taxon>Agaricineae</taxon>
        <taxon>Hydnangiaceae</taxon>
        <taxon>Laccaria</taxon>
    </lineage>
</organism>
<proteinExistence type="predicted"/>
<dbReference type="KEGG" id="lbc:LACBIDRAFT_306724"/>
<evidence type="ECO:0000313" key="1">
    <source>
        <dbReference type="EMBL" id="EDQ98244.1"/>
    </source>
</evidence>
<dbReference type="HOGENOM" id="CLU_1981945_0_0_1"/>
<dbReference type="GeneID" id="6086760"/>
<dbReference type="EMBL" id="DS547401">
    <property type="protein sequence ID" value="EDQ98244.1"/>
    <property type="molecule type" value="Genomic_DNA"/>
</dbReference>
<gene>
    <name evidence="1" type="ORF">LACBIDRAFT_306724</name>
    <name evidence="2" type="ORF">LACBIDRAFT_308466</name>
</gene>
<dbReference type="GeneID" id="6071579"/>